<dbReference type="STRING" id="1034345.GCA_000236865_00159"/>
<proteinExistence type="predicted"/>
<dbReference type="Proteomes" id="UP000253792">
    <property type="component" value="Unassembled WGS sequence"/>
</dbReference>
<dbReference type="AlphaFoldDB" id="A0A369L840"/>
<accession>A0A369L840</accession>
<feature type="chain" id="PRO_5039125924" description="Lipoprotein" evidence="1">
    <location>
        <begin position="25"/>
        <end position="141"/>
    </location>
</feature>
<organism evidence="2 3">
    <name type="scientific">Senegalimassilia anaerobia</name>
    <dbReference type="NCBI Taxonomy" id="1473216"/>
    <lineage>
        <taxon>Bacteria</taxon>
        <taxon>Bacillati</taxon>
        <taxon>Actinomycetota</taxon>
        <taxon>Coriobacteriia</taxon>
        <taxon>Coriobacteriales</taxon>
        <taxon>Coriobacteriaceae</taxon>
        <taxon>Senegalimassilia</taxon>
    </lineage>
</organism>
<protein>
    <recommendedName>
        <fullName evidence="4">Lipoprotein</fullName>
    </recommendedName>
</protein>
<evidence type="ECO:0000256" key="1">
    <source>
        <dbReference type="SAM" id="SignalP"/>
    </source>
</evidence>
<dbReference type="OrthoDB" id="3175633at2"/>
<dbReference type="RefSeq" id="WP_114620778.1">
    <property type="nucleotide sequence ID" value="NZ_PPTP01000005.1"/>
</dbReference>
<evidence type="ECO:0000313" key="3">
    <source>
        <dbReference type="Proteomes" id="UP000253792"/>
    </source>
</evidence>
<evidence type="ECO:0008006" key="4">
    <source>
        <dbReference type="Google" id="ProtNLM"/>
    </source>
</evidence>
<dbReference type="EMBL" id="PPTP01000005">
    <property type="protein sequence ID" value="RDB55344.1"/>
    <property type="molecule type" value="Genomic_DNA"/>
</dbReference>
<feature type="signal peptide" evidence="1">
    <location>
        <begin position="1"/>
        <end position="24"/>
    </location>
</feature>
<evidence type="ECO:0000313" key="2">
    <source>
        <dbReference type="EMBL" id="RDB55344.1"/>
    </source>
</evidence>
<keyword evidence="3" id="KW-1185">Reference proteome</keyword>
<comment type="caution">
    <text evidence="2">The sequence shown here is derived from an EMBL/GenBank/DDBJ whole genome shotgun (WGS) entry which is preliminary data.</text>
</comment>
<keyword evidence="1" id="KW-0732">Signal</keyword>
<name>A0A369L840_9ACTN</name>
<sequence length="141" mass="14449">MGIRKAVISAGAAFALAMAFTLVGCGSGQHEVIDQGQECSSCHSGEKQVYDVAAPLSAVQSSGTVFVKTSAEQVLVCKPIFVSQDGSKFVPEQVSSAKVADGSARLQLSEGTWAICVNGQSVKAQLVTVSSEVSGPADVEL</sequence>
<gene>
    <name evidence="2" type="ORF">C1880_06560</name>
</gene>
<reference evidence="2 3" key="1">
    <citation type="journal article" date="2018" name="Elife">
        <title>Discovery and characterization of a prevalent human gut bacterial enzyme sufficient for the inactivation of a family of plant toxins.</title>
        <authorList>
            <person name="Koppel N."/>
            <person name="Bisanz J.E."/>
            <person name="Pandelia M.E."/>
            <person name="Turnbaugh P.J."/>
            <person name="Balskus E.P."/>
        </authorList>
    </citation>
    <scope>NUCLEOTIDE SEQUENCE [LARGE SCALE GENOMIC DNA]</scope>
    <source>
        <strain evidence="3">anaerobia AP69FAA</strain>
    </source>
</reference>
<dbReference type="PROSITE" id="PS51257">
    <property type="entry name" value="PROKAR_LIPOPROTEIN"/>
    <property type="match status" value="1"/>
</dbReference>